<keyword evidence="6 8" id="KW-0460">Magnesium</keyword>
<feature type="binding site" evidence="8">
    <location>
        <position position="6"/>
    </location>
    <ligand>
        <name>Mg(2+)</name>
        <dbReference type="ChEBI" id="CHEBI:18420"/>
    </ligand>
</feature>
<dbReference type="PANTHER" id="PTHR33653">
    <property type="entry name" value="RIBONUCLEASE VAPC2"/>
    <property type="match status" value="1"/>
</dbReference>
<dbReference type="GO" id="GO:0004540">
    <property type="term" value="F:RNA nuclease activity"/>
    <property type="evidence" value="ECO:0007669"/>
    <property type="project" value="InterPro"/>
</dbReference>
<dbReference type="GO" id="GO:0090729">
    <property type="term" value="F:toxin activity"/>
    <property type="evidence" value="ECO:0007669"/>
    <property type="project" value="UniProtKB-KW"/>
</dbReference>
<evidence type="ECO:0000256" key="1">
    <source>
        <dbReference type="ARBA" id="ARBA00001946"/>
    </source>
</evidence>
<evidence type="ECO:0000259" key="9">
    <source>
        <dbReference type="Pfam" id="PF01850"/>
    </source>
</evidence>
<keyword evidence="4 8" id="KW-0479">Metal-binding</keyword>
<dbReference type="SUPFAM" id="SSF88723">
    <property type="entry name" value="PIN domain-like"/>
    <property type="match status" value="1"/>
</dbReference>
<feature type="domain" description="PIN" evidence="9">
    <location>
        <begin position="3"/>
        <end position="127"/>
    </location>
</feature>
<sequence length="140" mass="15629">MGVVIDTCIWIGLFNGQIDREALLAVTKDVPAYVSVVTIGELEYGKEACADPALRIRRARFLQSVEELPVLEITRHTASIFAMLCAADKQAGGTPRRRYHDLWIAALAIENDCAVVTANPDDFKRLPNLELREIELTPRH</sequence>
<protein>
    <recommendedName>
        <fullName evidence="8">Ribonuclease VapC</fullName>
        <shortName evidence="8">RNase VapC</shortName>
        <ecNumber evidence="8">3.1.-.-</ecNumber>
    </recommendedName>
    <alternativeName>
        <fullName evidence="8">Toxin VapC</fullName>
    </alternativeName>
</protein>
<evidence type="ECO:0000256" key="8">
    <source>
        <dbReference type="HAMAP-Rule" id="MF_00265"/>
    </source>
</evidence>
<dbReference type="PANTHER" id="PTHR33653:SF1">
    <property type="entry name" value="RIBONUCLEASE VAPC2"/>
    <property type="match status" value="1"/>
</dbReference>
<keyword evidence="8" id="KW-0800">Toxin</keyword>
<evidence type="ECO:0000256" key="3">
    <source>
        <dbReference type="ARBA" id="ARBA00022722"/>
    </source>
</evidence>
<evidence type="ECO:0000256" key="6">
    <source>
        <dbReference type="ARBA" id="ARBA00022842"/>
    </source>
</evidence>
<accession>A0A6J5F7Z7</accession>
<evidence type="ECO:0000256" key="5">
    <source>
        <dbReference type="ARBA" id="ARBA00022801"/>
    </source>
</evidence>
<dbReference type="InterPro" id="IPR022907">
    <property type="entry name" value="VapC_family"/>
</dbReference>
<dbReference type="HAMAP" id="MF_00265">
    <property type="entry name" value="VapC_Nob1"/>
    <property type="match status" value="1"/>
</dbReference>
<evidence type="ECO:0000256" key="2">
    <source>
        <dbReference type="ARBA" id="ARBA00022649"/>
    </source>
</evidence>
<dbReference type="RefSeq" id="WP_175233359.1">
    <property type="nucleotide sequence ID" value="NZ_CADIKH010000208.1"/>
</dbReference>
<dbReference type="GO" id="GO:0016787">
    <property type="term" value="F:hydrolase activity"/>
    <property type="evidence" value="ECO:0007669"/>
    <property type="project" value="UniProtKB-KW"/>
</dbReference>
<dbReference type="GO" id="GO:0000287">
    <property type="term" value="F:magnesium ion binding"/>
    <property type="evidence" value="ECO:0007669"/>
    <property type="project" value="UniProtKB-UniRule"/>
</dbReference>
<dbReference type="Gene3D" id="3.40.50.1010">
    <property type="entry name" value="5'-nuclease"/>
    <property type="match status" value="1"/>
</dbReference>
<keyword evidence="5 8" id="KW-0378">Hydrolase</keyword>
<evidence type="ECO:0000256" key="7">
    <source>
        <dbReference type="ARBA" id="ARBA00038093"/>
    </source>
</evidence>
<feature type="binding site" evidence="8">
    <location>
        <position position="101"/>
    </location>
    <ligand>
        <name>Mg(2+)</name>
        <dbReference type="ChEBI" id="CHEBI:18420"/>
    </ligand>
</feature>
<comment type="cofactor">
    <cofactor evidence="1 8">
        <name>Mg(2+)</name>
        <dbReference type="ChEBI" id="CHEBI:18420"/>
    </cofactor>
</comment>
<comment type="similarity">
    <text evidence="7 8">Belongs to the PINc/VapC protein family.</text>
</comment>
<dbReference type="Proteomes" id="UP000494363">
    <property type="component" value="Unassembled WGS sequence"/>
</dbReference>
<dbReference type="AlphaFoldDB" id="A0A6J5F7Z7"/>
<keyword evidence="10" id="KW-0255">Endonuclease</keyword>
<keyword evidence="2 8" id="KW-1277">Toxin-antitoxin system</keyword>
<organism evidence="10 11">
    <name type="scientific">Paraburkholderia humisilvae</name>
    <dbReference type="NCBI Taxonomy" id="627669"/>
    <lineage>
        <taxon>Bacteria</taxon>
        <taxon>Pseudomonadati</taxon>
        <taxon>Pseudomonadota</taxon>
        <taxon>Betaproteobacteria</taxon>
        <taxon>Burkholderiales</taxon>
        <taxon>Burkholderiaceae</taxon>
        <taxon>Paraburkholderia</taxon>
    </lineage>
</organism>
<evidence type="ECO:0000313" key="10">
    <source>
        <dbReference type="EMBL" id="CAB3774939.1"/>
    </source>
</evidence>
<proteinExistence type="inferred from homology"/>
<dbReference type="GO" id="GO:0004519">
    <property type="term" value="F:endonuclease activity"/>
    <property type="evidence" value="ECO:0007669"/>
    <property type="project" value="UniProtKB-KW"/>
</dbReference>
<gene>
    <name evidence="10" type="primary">vapC_2</name>
    <name evidence="8" type="synonym">vapC</name>
    <name evidence="10" type="ORF">LMG29542_08321</name>
</gene>
<keyword evidence="11" id="KW-1185">Reference proteome</keyword>
<dbReference type="InterPro" id="IPR002716">
    <property type="entry name" value="PIN_dom"/>
</dbReference>
<dbReference type="InterPro" id="IPR029060">
    <property type="entry name" value="PIN-like_dom_sf"/>
</dbReference>
<dbReference type="InterPro" id="IPR050556">
    <property type="entry name" value="Type_II_TA_system_RNase"/>
</dbReference>
<name>A0A6J5F7Z7_9BURK</name>
<dbReference type="EC" id="3.1.-.-" evidence="8"/>
<dbReference type="Pfam" id="PF01850">
    <property type="entry name" value="PIN"/>
    <property type="match status" value="1"/>
</dbReference>
<evidence type="ECO:0000313" key="11">
    <source>
        <dbReference type="Proteomes" id="UP000494363"/>
    </source>
</evidence>
<evidence type="ECO:0000256" key="4">
    <source>
        <dbReference type="ARBA" id="ARBA00022723"/>
    </source>
</evidence>
<reference evidence="10 11" key="1">
    <citation type="submission" date="2020-04" db="EMBL/GenBank/DDBJ databases">
        <authorList>
            <person name="De Canck E."/>
        </authorList>
    </citation>
    <scope>NUCLEOTIDE SEQUENCE [LARGE SCALE GENOMIC DNA]</scope>
    <source>
        <strain evidence="10 11">LMG 29542</strain>
    </source>
</reference>
<keyword evidence="3 8" id="KW-0540">Nuclease</keyword>
<comment type="function">
    <text evidence="8">Toxic component of a toxin-antitoxin (TA) system. An RNase.</text>
</comment>
<dbReference type="EMBL" id="CADIKH010000208">
    <property type="protein sequence ID" value="CAB3774939.1"/>
    <property type="molecule type" value="Genomic_DNA"/>
</dbReference>